<dbReference type="Gene3D" id="1.10.246.220">
    <property type="match status" value="1"/>
</dbReference>
<evidence type="ECO:0000256" key="1">
    <source>
        <dbReference type="ARBA" id="ARBA00023125"/>
    </source>
</evidence>
<dbReference type="CDD" id="cd11660">
    <property type="entry name" value="SANT_TRF"/>
    <property type="match status" value="1"/>
</dbReference>
<feature type="compositionally biased region" description="Polar residues" evidence="2">
    <location>
        <begin position="281"/>
        <end position="290"/>
    </location>
</feature>
<dbReference type="Proteomes" id="UP001497457">
    <property type="component" value="Chromosome 5rd"/>
</dbReference>
<feature type="domain" description="Myb-like" evidence="3">
    <location>
        <begin position="341"/>
        <end position="396"/>
    </location>
</feature>
<dbReference type="InterPro" id="IPR001005">
    <property type="entry name" value="SANT/Myb"/>
</dbReference>
<feature type="compositionally biased region" description="Basic and acidic residues" evidence="2">
    <location>
        <begin position="322"/>
        <end position="340"/>
    </location>
</feature>
<gene>
    <name evidence="5" type="ORF">URODEC1_LOCUS97384</name>
</gene>
<dbReference type="PANTHER" id="PTHR46993:SF6">
    <property type="entry name" value="MYB TRANSCRIPTION FACTOR"/>
    <property type="match status" value="1"/>
</dbReference>
<dbReference type="PANTHER" id="PTHR46993">
    <property type="entry name" value="MYB TRANSCRIPTION FACTOR"/>
    <property type="match status" value="1"/>
</dbReference>
<evidence type="ECO:0000259" key="4">
    <source>
        <dbReference type="PROSITE" id="PS51294"/>
    </source>
</evidence>
<accession>A0ABC9EM45</accession>
<proteinExistence type="predicted"/>
<evidence type="ECO:0000313" key="6">
    <source>
        <dbReference type="Proteomes" id="UP001497457"/>
    </source>
</evidence>
<keyword evidence="1" id="KW-0238">DNA-binding</keyword>
<reference evidence="6" key="1">
    <citation type="submission" date="2024-06" db="EMBL/GenBank/DDBJ databases">
        <authorList>
            <person name="Ryan C."/>
        </authorList>
    </citation>
    <scope>NUCLEOTIDE SEQUENCE [LARGE SCALE GENOMIC DNA]</scope>
</reference>
<dbReference type="Pfam" id="PF00249">
    <property type="entry name" value="Myb_DNA-binding"/>
    <property type="match status" value="1"/>
</dbReference>
<protein>
    <submittedName>
        <fullName evidence="5">Uncharacterized protein</fullName>
    </submittedName>
</protein>
<sequence length="401" mass="43101">MEPSSWKLAPAVSALYLDHLFGDSAVPSFATSAILAAVPFPSHSTPRFHRARILRRLASDPLSASALSSILLLASTPSAPTAVAAAQAHLAVAAYLAETGDDFDAVVGVVFDPRVAAEGALAACSEAADVVGQFRAAVGTPSAQATLKSRWGNQSAAERRVRELIEAEWAAIGPSLLEQATQRIGGDAAPETWRAADEATRSMYQQLVGEERAQEIHALLNSHAVPTSTSTPEHIKFINKLKRSTQELHDAVDDPLPAAKEDAERAKAILLAKGVKPSGAPWSSSPTSEASHPRPSLFTPRNVVRSPLQTNLYASPSQTEKQPLHGKDDQFKDGQHADQKKARRKARKWSEGEEIALKSGVQRCGVGKWKQVLLGNPQAFHDRTAVDLKDKWRNLSKRAPA</sequence>
<feature type="domain" description="HTH myb-type" evidence="4">
    <location>
        <begin position="341"/>
        <end position="400"/>
    </location>
</feature>
<keyword evidence="6" id="KW-1185">Reference proteome</keyword>
<name>A0ABC9EM45_9POAL</name>
<dbReference type="GO" id="GO:0003677">
    <property type="term" value="F:DNA binding"/>
    <property type="evidence" value="ECO:0007669"/>
    <property type="project" value="UniProtKB-KW"/>
</dbReference>
<feature type="region of interest" description="Disordered" evidence="2">
    <location>
        <begin position="314"/>
        <end position="350"/>
    </location>
</feature>
<dbReference type="PROSITE" id="PS50090">
    <property type="entry name" value="MYB_LIKE"/>
    <property type="match status" value="1"/>
</dbReference>
<dbReference type="AlphaFoldDB" id="A0ABC9EM45"/>
<dbReference type="SUPFAM" id="SSF46689">
    <property type="entry name" value="Homeodomain-like"/>
    <property type="match status" value="1"/>
</dbReference>
<feature type="region of interest" description="Disordered" evidence="2">
    <location>
        <begin position="275"/>
        <end position="302"/>
    </location>
</feature>
<dbReference type="SMART" id="SM00717">
    <property type="entry name" value="SANT"/>
    <property type="match status" value="1"/>
</dbReference>
<evidence type="ECO:0000313" key="5">
    <source>
        <dbReference type="EMBL" id="CAL5060847.1"/>
    </source>
</evidence>
<dbReference type="InterPro" id="IPR017930">
    <property type="entry name" value="Myb_dom"/>
</dbReference>
<evidence type="ECO:0000259" key="3">
    <source>
        <dbReference type="PROSITE" id="PS50090"/>
    </source>
</evidence>
<dbReference type="PROSITE" id="PS51294">
    <property type="entry name" value="HTH_MYB"/>
    <property type="match status" value="1"/>
</dbReference>
<organism evidence="5 6">
    <name type="scientific">Urochloa decumbens</name>
    <dbReference type="NCBI Taxonomy" id="240449"/>
    <lineage>
        <taxon>Eukaryota</taxon>
        <taxon>Viridiplantae</taxon>
        <taxon>Streptophyta</taxon>
        <taxon>Embryophyta</taxon>
        <taxon>Tracheophyta</taxon>
        <taxon>Spermatophyta</taxon>
        <taxon>Magnoliopsida</taxon>
        <taxon>Liliopsida</taxon>
        <taxon>Poales</taxon>
        <taxon>Poaceae</taxon>
        <taxon>PACMAD clade</taxon>
        <taxon>Panicoideae</taxon>
        <taxon>Panicodae</taxon>
        <taxon>Paniceae</taxon>
        <taxon>Melinidinae</taxon>
        <taxon>Urochloa</taxon>
    </lineage>
</organism>
<evidence type="ECO:0000256" key="2">
    <source>
        <dbReference type="SAM" id="MobiDB-lite"/>
    </source>
</evidence>
<dbReference type="InterPro" id="IPR009057">
    <property type="entry name" value="Homeodomain-like_sf"/>
</dbReference>
<reference evidence="5 6" key="2">
    <citation type="submission" date="2024-10" db="EMBL/GenBank/DDBJ databases">
        <authorList>
            <person name="Ryan C."/>
        </authorList>
    </citation>
    <scope>NUCLEOTIDE SEQUENCE [LARGE SCALE GENOMIC DNA]</scope>
</reference>
<dbReference type="EMBL" id="OZ075115">
    <property type="protein sequence ID" value="CAL5060847.1"/>
    <property type="molecule type" value="Genomic_DNA"/>
</dbReference>